<evidence type="ECO:0000259" key="1">
    <source>
        <dbReference type="Pfam" id="PF13302"/>
    </source>
</evidence>
<evidence type="ECO:0000313" key="2">
    <source>
        <dbReference type="EMBL" id="GAH12563.1"/>
    </source>
</evidence>
<dbReference type="InterPro" id="IPR016181">
    <property type="entry name" value="Acyl_CoA_acyltransferase"/>
</dbReference>
<reference evidence="2" key="1">
    <citation type="journal article" date="2014" name="Front. Microbiol.">
        <title>High frequency of phylogenetically diverse reductive dehalogenase-homologous genes in deep subseafloor sedimentary metagenomes.</title>
        <authorList>
            <person name="Kawai M."/>
            <person name="Futagami T."/>
            <person name="Toyoda A."/>
            <person name="Takaki Y."/>
            <person name="Nishi S."/>
            <person name="Hori S."/>
            <person name="Arai W."/>
            <person name="Tsubouchi T."/>
            <person name="Morono Y."/>
            <person name="Uchiyama I."/>
            <person name="Ito T."/>
            <person name="Fujiyama A."/>
            <person name="Inagaki F."/>
            <person name="Takami H."/>
        </authorList>
    </citation>
    <scope>NUCLEOTIDE SEQUENCE</scope>
    <source>
        <strain evidence="2">Expedition CK06-06</strain>
    </source>
</reference>
<proteinExistence type="predicted"/>
<dbReference type="Gene3D" id="3.40.630.30">
    <property type="match status" value="1"/>
</dbReference>
<dbReference type="PANTHER" id="PTHR43415:SF5">
    <property type="entry name" value="ACETYLTRANSFERASE"/>
    <property type="match status" value="1"/>
</dbReference>
<dbReference type="CDD" id="cd04301">
    <property type="entry name" value="NAT_SF"/>
    <property type="match status" value="1"/>
</dbReference>
<gene>
    <name evidence="2" type="ORF">S01H4_58132</name>
</gene>
<feature type="non-terminal residue" evidence="2">
    <location>
        <position position="131"/>
    </location>
</feature>
<dbReference type="AlphaFoldDB" id="X1EVB8"/>
<accession>X1EVB8</accession>
<organism evidence="2">
    <name type="scientific">marine sediment metagenome</name>
    <dbReference type="NCBI Taxonomy" id="412755"/>
    <lineage>
        <taxon>unclassified sequences</taxon>
        <taxon>metagenomes</taxon>
        <taxon>ecological metagenomes</taxon>
    </lineage>
</organism>
<name>X1EVB8_9ZZZZ</name>
<protein>
    <recommendedName>
        <fullName evidence="1">N-acetyltransferase domain-containing protein</fullName>
    </recommendedName>
</protein>
<dbReference type="EMBL" id="BART01033923">
    <property type="protein sequence ID" value="GAH12563.1"/>
    <property type="molecule type" value="Genomic_DNA"/>
</dbReference>
<dbReference type="Pfam" id="PF13302">
    <property type="entry name" value="Acetyltransf_3"/>
    <property type="match status" value="1"/>
</dbReference>
<dbReference type="PANTHER" id="PTHR43415">
    <property type="entry name" value="SPERMIDINE N(1)-ACETYLTRANSFERASE"/>
    <property type="match status" value="1"/>
</dbReference>
<dbReference type="SUPFAM" id="SSF55729">
    <property type="entry name" value="Acyl-CoA N-acyltransferases (Nat)"/>
    <property type="match status" value="1"/>
</dbReference>
<dbReference type="GO" id="GO:0016747">
    <property type="term" value="F:acyltransferase activity, transferring groups other than amino-acyl groups"/>
    <property type="evidence" value="ECO:0007669"/>
    <property type="project" value="InterPro"/>
</dbReference>
<sequence>MIDMENEDVRTFKSGKNVDLLPGDNLENINLYAKWDNDQETRRYSRNTFPRTPEEYKKWIEEEKTGTPRRIFFEIWHKADKKIIGHVSFNNIRWTDRSARIGMIIGEQEYRSKDLGTEAAAMIIEYGFNEL</sequence>
<feature type="domain" description="N-acetyltransferase" evidence="1">
    <location>
        <begin position="31"/>
        <end position="131"/>
    </location>
</feature>
<comment type="caution">
    <text evidence="2">The sequence shown here is derived from an EMBL/GenBank/DDBJ whole genome shotgun (WGS) entry which is preliminary data.</text>
</comment>
<dbReference type="InterPro" id="IPR000182">
    <property type="entry name" value="GNAT_dom"/>
</dbReference>